<dbReference type="PANTHER" id="PTHR43619:SF2">
    <property type="entry name" value="S-ADENOSYL-L-METHIONINE-DEPENDENT METHYLTRANSFERASES SUPERFAMILY PROTEIN"/>
    <property type="match status" value="1"/>
</dbReference>
<dbReference type="OrthoDB" id="9806164at2"/>
<proteinExistence type="inferred from homology"/>
<reference evidence="7 8" key="1">
    <citation type="submission" date="2017-02" db="EMBL/GenBank/DDBJ databases">
        <title>The new phylogeny of genus Mycobacterium.</title>
        <authorList>
            <person name="Tortoli E."/>
            <person name="Trovato A."/>
            <person name="Cirillo D.M."/>
        </authorList>
    </citation>
    <scope>NUCLEOTIDE SEQUENCE [LARGE SCALE GENOMIC DNA]</scope>
    <source>
        <strain evidence="7 8">DSM 45000</strain>
    </source>
</reference>
<evidence type="ECO:0000313" key="8">
    <source>
        <dbReference type="Proteomes" id="UP000192513"/>
    </source>
</evidence>
<dbReference type="PANTHER" id="PTHR43619">
    <property type="entry name" value="S-ADENOSYL-L-METHIONINE-DEPENDENT METHYLTRANSFERASE YKTD-RELATED"/>
    <property type="match status" value="1"/>
</dbReference>
<keyword evidence="4 7" id="KW-0808">Transferase</keyword>
<dbReference type="AlphaFoldDB" id="A0A1X0I5W6"/>
<accession>A0A1X0I5W6</accession>
<sequence>MSRAHDDEWDLASSVGATATMVAAGRAMATKDPRGLIHDPFAEPLVRAVGVAFFTKMMDGELDLDAIENASLVRMQAMVDGMAVRTKYFDDYFVKATQGGIRQVVILASGLDSRAYRLPWPDGTVVYEIDQPRVIEFKTATLAGIPAEPTATRRTVPIDLRADWPTALKAAGFDATAPTAWLAEGLLIYLPPEAQDRLFDNITTLSAPGSTIATEFVPGIVDFDADKVREMSGSFREHGVDIDMASLVYAGERNHVVDYLRSKRWDVEGTTRTELFRRQGIEAPPPENDDPLGEIIFISGELTG</sequence>
<dbReference type="NCBIfam" id="TIGR00027">
    <property type="entry name" value="mthyl_TIGR00027"/>
    <property type="match status" value="1"/>
</dbReference>
<evidence type="ECO:0000256" key="3">
    <source>
        <dbReference type="ARBA" id="ARBA00022603"/>
    </source>
</evidence>
<keyword evidence="8" id="KW-1185">Reference proteome</keyword>
<dbReference type="GO" id="GO:0008168">
    <property type="term" value="F:methyltransferase activity"/>
    <property type="evidence" value="ECO:0007669"/>
    <property type="project" value="UniProtKB-UniRule"/>
</dbReference>
<dbReference type="SUPFAM" id="SSF53335">
    <property type="entry name" value="S-adenosyl-L-methionine-dependent methyltransferases"/>
    <property type="match status" value="1"/>
</dbReference>
<dbReference type="Gene3D" id="3.40.50.150">
    <property type="entry name" value="Vaccinia Virus protein VP39"/>
    <property type="match status" value="1"/>
</dbReference>
<dbReference type="FunFam" id="3.40.50.150:FF:000152">
    <property type="entry name" value="S-adenosyl-L-methionine-dependent methyltransferase"/>
    <property type="match status" value="1"/>
</dbReference>
<dbReference type="InterPro" id="IPR007213">
    <property type="entry name" value="Ppm1/Ppm2/Tcmp"/>
</dbReference>
<protein>
    <recommendedName>
        <fullName evidence="6">S-adenosyl-L-methionine-dependent methyltransferase</fullName>
        <ecNumber evidence="6">2.1.1.-</ecNumber>
    </recommendedName>
</protein>
<dbReference type="InterPro" id="IPR011610">
    <property type="entry name" value="SAM_mthyl_Trfase_ML2640-like"/>
</dbReference>
<comment type="caution">
    <text evidence="7">The sequence shown here is derived from an EMBL/GenBank/DDBJ whole genome shotgun (WGS) entry which is preliminary data.</text>
</comment>
<keyword evidence="3 6" id="KW-0489">Methyltransferase</keyword>
<evidence type="ECO:0000256" key="6">
    <source>
        <dbReference type="RuleBase" id="RU362030"/>
    </source>
</evidence>
<dbReference type="STRING" id="590652.BST39_23735"/>
<dbReference type="InterPro" id="IPR029063">
    <property type="entry name" value="SAM-dependent_MTases_sf"/>
</dbReference>
<organism evidence="7 8">
    <name type="scientific">Mycobacterium paraseoulense</name>
    <dbReference type="NCBI Taxonomy" id="590652"/>
    <lineage>
        <taxon>Bacteria</taxon>
        <taxon>Bacillati</taxon>
        <taxon>Actinomycetota</taxon>
        <taxon>Actinomycetes</taxon>
        <taxon>Mycobacteriales</taxon>
        <taxon>Mycobacteriaceae</taxon>
        <taxon>Mycobacterium</taxon>
    </lineage>
</organism>
<dbReference type="GO" id="GO:0032259">
    <property type="term" value="P:methylation"/>
    <property type="evidence" value="ECO:0007669"/>
    <property type="project" value="UniProtKB-KW"/>
</dbReference>
<name>A0A1X0I5W6_9MYCO</name>
<evidence type="ECO:0000256" key="1">
    <source>
        <dbReference type="ARBA" id="ARBA00003907"/>
    </source>
</evidence>
<dbReference type="RefSeq" id="WP_083174707.1">
    <property type="nucleotide sequence ID" value="NZ_AP022619.1"/>
</dbReference>
<comment type="function">
    <text evidence="1 6">Exhibits S-adenosyl-L-methionine-dependent methyltransferase activity.</text>
</comment>
<dbReference type="EC" id="2.1.1.-" evidence="6"/>
<evidence type="ECO:0000256" key="4">
    <source>
        <dbReference type="ARBA" id="ARBA00022679"/>
    </source>
</evidence>
<dbReference type="Pfam" id="PF04072">
    <property type="entry name" value="LCM"/>
    <property type="match status" value="1"/>
</dbReference>
<evidence type="ECO:0000313" key="7">
    <source>
        <dbReference type="EMBL" id="ORB34780.1"/>
    </source>
</evidence>
<keyword evidence="5 6" id="KW-0949">S-adenosyl-L-methionine</keyword>
<comment type="similarity">
    <text evidence="2 6">Belongs to the UPF0677 family.</text>
</comment>
<evidence type="ECO:0000256" key="2">
    <source>
        <dbReference type="ARBA" id="ARBA00008138"/>
    </source>
</evidence>
<evidence type="ECO:0000256" key="5">
    <source>
        <dbReference type="ARBA" id="ARBA00022691"/>
    </source>
</evidence>
<dbReference type="Proteomes" id="UP000192513">
    <property type="component" value="Unassembled WGS sequence"/>
</dbReference>
<dbReference type="EMBL" id="MVIE01000042">
    <property type="protein sequence ID" value="ORB34780.1"/>
    <property type="molecule type" value="Genomic_DNA"/>
</dbReference>
<gene>
    <name evidence="7" type="ORF">BST39_23735</name>
</gene>